<dbReference type="SUPFAM" id="SSF57667">
    <property type="entry name" value="beta-beta-alpha zinc fingers"/>
    <property type="match status" value="3"/>
</dbReference>
<dbReference type="HOGENOM" id="CLU_002678_2_1_1"/>
<keyword evidence="7" id="KW-0805">Transcription regulation</keyword>
<evidence type="ECO:0000313" key="13">
    <source>
        <dbReference type="Proteomes" id="UP000015102"/>
    </source>
</evidence>
<evidence type="ECO:0000256" key="2">
    <source>
        <dbReference type="ARBA" id="ARBA00006991"/>
    </source>
</evidence>
<dbReference type="Gene3D" id="3.30.160.60">
    <property type="entry name" value="Classic Zinc Finger"/>
    <property type="match status" value="6"/>
</dbReference>
<feature type="domain" description="C2H2-type" evidence="11">
    <location>
        <begin position="97"/>
        <end position="124"/>
    </location>
</feature>
<comment type="similarity">
    <text evidence="2">Belongs to the krueppel C2H2-type zinc-finger protein family.</text>
</comment>
<feature type="domain" description="C2H2-type" evidence="11">
    <location>
        <begin position="153"/>
        <end position="180"/>
    </location>
</feature>
<dbReference type="OMA" id="NCERRKY"/>
<dbReference type="SMART" id="SM00355">
    <property type="entry name" value="ZnF_C2H2"/>
    <property type="match status" value="6"/>
</dbReference>
<dbReference type="STRING" id="36166.T1GCE6"/>
<keyword evidence="13" id="KW-1185">Reference proteome</keyword>
<accession>T1GCE6</accession>
<dbReference type="GO" id="GO:0000981">
    <property type="term" value="F:DNA-binding transcription factor activity, RNA polymerase II-specific"/>
    <property type="evidence" value="ECO:0007669"/>
    <property type="project" value="TreeGrafter"/>
</dbReference>
<feature type="domain" description="C2H2-type" evidence="11">
    <location>
        <begin position="69"/>
        <end position="96"/>
    </location>
</feature>
<dbReference type="EnsemblMetazoa" id="MESCA000957-RA">
    <property type="protein sequence ID" value="MESCA000957-PA"/>
    <property type="gene ID" value="MESCA000957"/>
</dbReference>
<dbReference type="AlphaFoldDB" id="T1GCE6"/>
<keyword evidence="3" id="KW-0479">Metal-binding</keyword>
<dbReference type="PROSITE" id="PS00028">
    <property type="entry name" value="ZINC_FINGER_C2H2_1"/>
    <property type="match status" value="6"/>
</dbReference>
<evidence type="ECO:0000256" key="5">
    <source>
        <dbReference type="ARBA" id="ARBA00022771"/>
    </source>
</evidence>
<dbReference type="PANTHER" id="PTHR24394">
    <property type="entry name" value="ZINC FINGER PROTEIN"/>
    <property type="match status" value="1"/>
</dbReference>
<dbReference type="InterPro" id="IPR013087">
    <property type="entry name" value="Znf_C2H2_type"/>
</dbReference>
<dbReference type="Pfam" id="PF00096">
    <property type="entry name" value="zf-C2H2"/>
    <property type="match status" value="5"/>
</dbReference>
<dbReference type="GO" id="GO:0005634">
    <property type="term" value="C:nucleus"/>
    <property type="evidence" value="ECO:0007669"/>
    <property type="project" value="UniProtKB-SubCell"/>
</dbReference>
<dbReference type="FunFam" id="3.30.160.60:FF:002467">
    <property type="entry name" value="Zinc finger protein 51"/>
    <property type="match status" value="1"/>
</dbReference>
<keyword evidence="8" id="KW-0804">Transcription</keyword>
<dbReference type="FunFam" id="3.30.160.60:FF:002343">
    <property type="entry name" value="Zinc finger protein 33A"/>
    <property type="match status" value="2"/>
</dbReference>
<evidence type="ECO:0000256" key="4">
    <source>
        <dbReference type="ARBA" id="ARBA00022737"/>
    </source>
</evidence>
<keyword evidence="9" id="KW-0539">Nucleus</keyword>
<feature type="domain" description="C2H2-type" evidence="11">
    <location>
        <begin position="181"/>
        <end position="208"/>
    </location>
</feature>
<sequence length="284" mass="32020">MDSMSQTVVLHPHEVETTELSIKKDSGHHPVKKRNQSHVTKCQKCNGTGIIYVGGTNKTCIKVETPKPFTCNICGGTFSRYSSLWSHKKLHSGEKNYKCTICGLAFAKAVYLKNHARIHTGEKPYKCQTCGMQFSQSPHLKNHERTHSGEKPYVCEVCDKGFARHATLWNHRRIHTGEKPYKCSICSSAFSQAAHLKNHAKVHSGEKPHKCDICSAAFGDRFALKRHRGIHEKYGRTNCTEKQEDTDDAMDDADQSGLMYVVEKQELQDMDDDAQQEIEIISGL</sequence>
<name>T1GCE6_MEGSC</name>
<dbReference type="FunFam" id="3.30.160.60:FF:000193">
    <property type="entry name" value="Zinc finger protein 300"/>
    <property type="match status" value="1"/>
</dbReference>
<evidence type="ECO:0000256" key="3">
    <source>
        <dbReference type="ARBA" id="ARBA00022723"/>
    </source>
</evidence>
<dbReference type="Proteomes" id="UP000015102">
    <property type="component" value="Unassembled WGS sequence"/>
</dbReference>
<evidence type="ECO:0000259" key="11">
    <source>
        <dbReference type="PROSITE" id="PS50157"/>
    </source>
</evidence>
<feature type="domain" description="C2H2-type" evidence="11">
    <location>
        <begin position="209"/>
        <end position="231"/>
    </location>
</feature>
<evidence type="ECO:0000256" key="9">
    <source>
        <dbReference type="ARBA" id="ARBA00023242"/>
    </source>
</evidence>
<evidence type="ECO:0000256" key="6">
    <source>
        <dbReference type="ARBA" id="ARBA00022833"/>
    </source>
</evidence>
<evidence type="ECO:0000256" key="10">
    <source>
        <dbReference type="PROSITE-ProRule" id="PRU00042"/>
    </source>
</evidence>
<dbReference type="PROSITE" id="PS50157">
    <property type="entry name" value="ZINC_FINGER_C2H2_2"/>
    <property type="match status" value="6"/>
</dbReference>
<reference evidence="12" key="2">
    <citation type="submission" date="2015-06" db="UniProtKB">
        <authorList>
            <consortium name="EnsemblMetazoa"/>
        </authorList>
    </citation>
    <scope>IDENTIFICATION</scope>
</reference>
<keyword evidence="6" id="KW-0862">Zinc</keyword>
<evidence type="ECO:0000256" key="8">
    <source>
        <dbReference type="ARBA" id="ARBA00023163"/>
    </source>
</evidence>
<dbReference type="FunFam" id="3.30.160.60:FF:000086">
    <property type="entry name" value="transcription factor E4F1 isoform X1"/>
    <property type="match status" value="1"/>
</dbReference>
<protein>
    <recommendedName>
        <fullName evidence="11">C2H2-type domain-containing protein</fullName>
    </recommendedName>
</protein>
<keyword evidence="4" id="KW-0677">Repeat</keyword>
<keyword evidence="5 10" id="KW-0863">Zinc-finger</keyword>
<evidence type="ECO:0000256" key="1">
    <source>
        <dbReference type="ARBA" id="ARBA00004123"/>
    </source>
</evidence>
<dbReference type="FunFam" id="3.30.160.60:FF:000512">
    <property type="entry name" value="zinc finger protein 197 isoform X1"/>
    <property type="match status" value="1"/>
</dbReference>
<dbReference type="EMBL" id="CAQQ02001428">
    <property type="status" value="NOT_ANNOTATED_CDS"/>
    <property type="molecule type" value="Genomic_DNA"/>
</dbReference>
<dbReference type="GO" id="GO:0008270">
    <property type="term" value="F:zinc ion binding"/>
    <property type="evidence" value="ECO:0007669"/>
    <property type="project" value="UniProtKB-KW"/>
</dbReference>
<dbReference type="EMBL" id="CAQQ02001429">
    <property type="status" value="NOT_ANNOTATED_CDS"/>
    <property type="molecule type" value="Genomic_DNA"/>
</dbReference>
<feature type="domain" description="C2H2-type" evidence="11">
    <location>
        <begin position="125"/>
        <end position="152"/>
    </location>
</feature>
<organism evidence="12 13">
    <name type="scientific">Megaselia scalaris</name>
    <name type="common">Humpbacked fly</name>
    <name type="synonym">Phora scalaris</name>
    <dbReference type="NCBI Taxonomy" id="36166"/>
    <lineage>
        <taxon>Eukaryota</taxon>
        <taxon>Metazoa</taxon>
        <taxon>Ecdysozoa</taxon>
        <taxon>Arthropoda</taxon>
        <taxon>Hexapoda</taxon>
        <taxon>Insecta</taxon>
        <taxon>Pterygota</taxon>
        <taxon>Neoptera</taxon>
        <taxon>Endopterygota</taxon>
        <taxon>Diptera</taxon>
        <taxon>Brachycera</taxon>
        <taxon>Muscomorpha</taxon>
        <taxon>Platypezoidea</taxon>
        <taxon>Phoridae</taxon>
        <taxon>Megaseliini</taxon>
        <taxon>Megaselia</taxon>
    </lineage>
</organism>
<evidence type="ECO:0000313" key="12">
    <source>
        <dbReference type="EnsemblMetazoa" id="MESCA000957-PA"/>
    </source>
</evidence>
<proteinExistence type="inferred from homology"/>
<comment type="subcellular location">
    <subcellularLocation>
        <location evidence="1">Nucleus</location>
    </subcellularLocation>
</comment>
<dbReference type="EMBL" id="CAQQ02001430">
    <property type="status" value="NOT_ANNOTATED_CDS"/>
    <property type="molecule type" value="Genomic_DNA"/>
</dbReference>
<evidence type="ECO:0000256" key="7">
    <source>
        <dbReference type="ARBA" id="ARBA00023015"/>
    </source>
</evidence>
<dbReference type="PANTHER" id="PTHR24394:SF29">
    <property type="entry name" value="MYONEURIN"/>
    <property type="match status" value="1"/>
</dbReference>
<dbReference type="InterPro" id="IPR036236">
    <property type="entry name" value="Znf_C2H2_sf"/>
</dbReference>
<reference evidence="13" key="1">
    <citation type="submission" date="2013-02" db="EMBL/GenBank/DDBJ databases">
        <authorList>
            <person name="Hughes D."/>
        </authorList>
    </citation>
    <scope>NUCLEOTIDE SEQUENCE</scope>
    <source>
        <strain>Durham</strain>
        <strain evidence="13">NC isolate 2 -- Noor lab</strain>
    </source>
</reference>